<evidence type="ECO:0008006" key="10">
    <source>
        <dbReference type="Google" id="ProtNLM"/>
    </source>
</evidence>
<keyword evidence="5 8" id="KW-1133">Transmembrane helix</keyword>
<name>A0A061QVE2_9CHLO</name>
<dbReference type="GO" id="GO:0005765">
    <property type="term" value="C:lysosomal membrane"/>
    <property type="evidence" value="ECO:0007669"/>
    <property type="project" value="TreeGrafter"/>
</dbReference>
<comment type="similarity">
    <text evidence="2">Belongs to the peptidase A22B family.</text>
</comment>
<dbReference type="EMBL" id="GBEZ01024722">
    <property type="protein sequence ID" value="JAC62296.1"/>
    <property type="molecule type" value="Transcribed_RNA"/>
</dbReference>
<evidence type="ECO:0000256" key="8">
    <source>
        <dbReference type="SAM" id="Phobius"/>
    </source>
</evidence>
<feature type="transmembrane region" description="Helical" evidence="8">
    <location>
        <begin position="273"/>
        <end position="291"/>
    </location>
</feature>
<evidence type="ECO:0000256" key="6">
    <source>
        <dbReference type="ARBA" id="ARBA00023136"/>
    </source>
</evidence>
<dbReference type="GO" id="GO:0098554">
    <property type="term" value="C:cytoplasmic side of endoplasmic reticulum membrane"/>
    <property type="evidence" value="ECO:0007669"/>
    <property type="project" value="TreeGrafter"/>
</dbReference>
<feature type="transmembrane region" description="Helical" evidence="8">
    <location>
        <begin position="56"/>
        <end position="78"/>
    </location>
</feature>
<evidence type="ECO:0000256" key="1">
    <source>
        <dbReference type="ARBA" id="ARBA00004127"/>
    </source>
</evidence>
<sequence length="333" mass="35944">MAKCAHAVHSGPGCSLDGCCSCSGLQPRPASPKLTNEESCVLKSSPPLLLWGPLPVWQVVLFAIISWQSLTVFLSPVIQAISPSTESASLHLPILGSTSVAEFIAGLVSFACTAIWAVFRNSPWAWLLQDLLGVSVCVMFLRTVQLPNLKVAMILLPLAFFYDVFWVFIQPMLTHSASVMVKVATGGNTQEAMPMVLRVPKFNSPFPGYSILGLGDIVLPGILVAFARTVDALKGRTLLRGYFAPLVTGYGLGLILTYLALMYRIGGQSGQPALLYLVPCTLCPMVALAAYRGELRQLMANRDSKANKQSDEEDGDNIPRMDRGDSQRASLLA</sequence>
<dbReference type="SMART" id="SM00730">
    <property type="entry name" value="PSN"/>
    <property type="match status" value="1"/>
</dbReference>
<dbReference type="PANTHER" id="PTHR12174">
    <property type="entry name" value="SIGNAL PEPTIDE PEPTIDASE"/>
    <property type="match status" value="1"/>
</dbReference>
<dbReference type="GO" id="GO:0098553">
    <property type="term" value="C:lumenal side of endoplasmic reticulum membrane"/>
    <property type="evidence" value="ECO:0007669"/>
    <property type="project" value="TreeGrafter"/>
</dbReference>
<dbReference type="PANTHER" id="PTHR12174:SF75">
    <property type="entry name" value="SIGNAL PEPTIDE PEPTIDASE-LIKE 2"/>
    <property type="match status" value="1"/>
</dbReference>
<feature type="transmembrane region" description="Helical" evidence="8">
    <location>
        <begin position="124"/>
        <end position="144"/>
    </location>
</feature>
<evidence type="ECO:0000256" key="4">
    <source>
        <dbReference type="ARBA" id="ARBA00022801"/>
    </source>
</evidence>
<feature type="transmembrane region" description="Helical" evidence="8">
    <location>
        <begin position="151"/>
        <end position="169"/>
    </location>
</feature>
<dbReference type="Pfam" id="PF04258">
    <property type="entry name" value="Peptidase_A22B"/>
    <property type="match status" value="1"/>
</dbReference>
<dbReference type="GO" id="GO:0030660">
    <property type="term" value="C:Golgi-associated vesicle membrane"/>
    <property type="evidence" value="ECO:0007669"/>
    <property type="project" value="TreeGrafter"/>
</dbReference>
<dbReference type="AlphaFoldDB" id="A0A061QVE2"/>
<evidence type="ECO:0000256" key="5">
    <source>
        <dbReference type="ARBA" id="ARBA00022989"/>
    </source>
</evidence>
<evidence type="ECO:0000256" key="7">
    <source>
        <dbReference type="SAM" id="MobiDB-lite"/>
    </source>
</evidence>
<keyword evidence="6 8" id="KW-0472">Membrane</keyword>
<feature type="transmembrane region" description="Helical" evidence="8">
    <location>
        <begin position="90"/>
        <end position="118"/>
    </location>
</feature>
<organism evidence="9">
    <name type="scientific">Tetraselmis sp. GSL018</name>
    <dbReference type="NCBI Taxonomy" id="582737"/>
    <lineage>
        <taxon>Eukaryota</taxon>
        <taxon>Viridiplantae</taxon>
        <taxon>Chlorophyta</taxon>
        <taxon>core chlorophytes</taxon>
        <taxon>Chlorodendrophyceae</taxon>
        <taxon>Chlorodendrales</taxon>
        <taxon>Chlorodendraceae</taxon>
        <taxon>Tetraselmis</taxon>
    </lineage>
</organism>
<dbReference type="InterPro" id="IPR006639">
    <property type="entry name" value="Preselin/SPP"/>
</dbReference>
<protein>
    <recommendedName>
        <fullName evidence="10">Signal peptide peptidase-like 3</fullName>
    </recommendedName>
</protein>
<gene>
    <name evidence="9" type="ORF">TSPGSL018_23745</name>
</gene>
<feature type="region of interest" description="Disordered" evidence="7">
    <location>
        <begin position="302"/>
        <end position="333"/>
    </location>
</feature>
<proteinExistence type="inferred from homology"/>
<feature type="compositionally biased region" description="Basic and acidic residues" evidence="7">
    <location>
        <begin position="317"/>
        <end position="326"/>
    </location>
</feature>
<evidence type="ECO:0000256" key="3">
    <source>
        <dbReference type="ARBA" id="ARBA00022692"/>
    </source>
</evidence>
<evidence type="ECO:0000313" key="9">
    <source>
        <dbReference type="EMBL" id="JAC62296.1"/>
    </source>
</evidence>
<reference evidence="9" key="1">
    <citation type="submission" date="2014-05" db="EMBL/GenBank/DDBJ databases">
        <title>The transcriptome of the halophilic microalga Tetraselmis sp. GSL018 isolated from the Great Salt Lake, Utah.</title>
        <authorList>
            <person name="Jinkerson R.E."/>
            <person name="D'Adamo S."/>
            <person name="Posewitz M.C."/>
        </authorList>
    </citation>
    <scope>NUCLEOTIDE SEQUENCE</scope>
    <source>
        <strain evidence="9">GSL018</strain>
    </source>
</reference>
<dbReference type="GO" id="GO:0033619">
    <property type="term" value="P:membrane protein proteolysis"/>
    <property type="evidence" value="ECO:0007669"/>
    <property type="project" value="TreeGrafter"/>
</dbReference>
<evidence type="ECO:0000256" key="2">
    <source>
        <dbReference type="ARBA" id="ARBA00006859"/>
    </source>
</evidence>
<feature type="transmembrane region" description="Helical" evidence="8">
    <location>
        <begin position="206"/>
        <end position="227"/>
    </location>
</feature>
<feature type="transmembrane region" description="Helical" evidence="8">
    <location>
        <begin position="239"/>
        <end position="261"/>
    </location>
</feature>
<keyword evidence="3 8" id="KW-0812">Transmembrane</keyword>
<keyword evidence="4" id="KW-0378">Hydrolase</keyword>
<comment type="subcellular location">
    <subcellularLocation>
        <location evidence="1">Endomembrane system</location>
        <topology evidence="1">Multi-pass membrane protein</topology>
    </subcellularLocation>
</comment>
<dbReference type="InterPro" id="IPR007369">
    <property type="entry name" value="Peptidase_A22B_SPP"/>
</dbReference>
<dbReference type="GO" id="GO:0042500">
    <property type="term" value="F:aspartic endopeptidase activity, intramembrane cleaving"/>
    <property type="evidence" value="ECO:0007669"/>
    <property type="project" value="InterPro"/>
</dbReference>
<accession>A0A061QVE2</accession>